<keyword evidence="2" id="KW-1185">Reference proteome</keyword>
<dbReference type="Proteomes" id="UP000308267">
    <property type="component" value="Unassembled WGS sequence"/>
</dbReference>
<protein>
    <submittedName>
        <fullName evidence="1">Uncharacterized protein</fullName>
    </submittedName>
</protein>
<name>A0A4S2M8U1_OPIFE</name>
<gene>
    <name evidence="1" type="ORF">CRM22_001823</name>
</gene>
<dbReference type="AlphaFoldDB" id="A0A4S2M8U1"/>
<proteinExistence type="predicted"/>
<sequence length="132" mass="14935">MNNQFTGHIAQYLELLTSYPCCWSNLCGKAFRQPHYFTKHDFLPGSNRTLFGSTHNCHIVGYRRLLDLNIMHARMKARSSYAILGQGQLSVRAGGLSNHHEPYDTLLLTPCLFILGATHIPIVRFCELCLGL</sequence>
<dbReference type="OrthoDB" id="5817083at2759"/>
<evidence type="ECO:0000313" key="2">
    <source>
        <dbReference type="Proteomes" id="UP000308267"/>
    </source>
</evidence>
<dbReference type="EMBL" id="SJOL01003227">
    <property type="protein sequence ID" value="TGZ72890.1"/>
    <property type="molecule type" value="Genomic_DNA"/>
</dbReference>
<evidence type="ECO:0000313" key="1">
    <source>
        <dbReference type="EMBL" id="TGZ72890.1"/>
    </source>
</evidence>
<accession>A0A4S2M8U1</accession>
<organism evidence="1 2">
    <name type="scientific">Opisthorchis felineus</name>
    <dbReference type="NCBI Taxonomy" id="147828"/>
    <lineage>
        <taxon>Eukaryota</taxon>
        <taxon>Metazoa</taxon>
        <taxon>Spiralia</taxon>
        <taxon>Lophotrochozoa</taxon>
        <taxon>Platyhelminthes</taxon>
        <taxon>Trematoda</taxon>
        <taxon>Digenea</taxon>
        <taxon>Opisthorchiida</taxon>
        <taxon>Opisthorchiata</taxon>
        <taxon>Opisthorchiidae</taxon>
        <taxon>Opisthorchis</taxon>
    </lineage>
</organism>
<reference evidence="1 2" key="1">
    <citation type="journal article" date="2019" name="BMC Genomics">
        <title>New insights from Opisthorchis felineus genome: update on genomics of the epidemiologically important liver flukes.</title>
        <authorList>
            <person name="Ershov N.I."/>
            <person name="Mordvinov V.A."/>
            <person name="Prokhortchouk E.B."/>
            <person name="Pakharukova M.Y."/>
            <person name="Gunbin K.V."/>
            <person name="Ustyantsev K."/>
            <person name="Genaev M.A."/>
            <person name="Blinov A.G."/>
            <person name="Mazur A."/>
            <person name="Boulygina E."/>
            <person name="Tsygankova S."/>
            <person name="Khrameeva E."/>
            <person name="Chekanov N."/>
            <person name="Fan G."/>
            <person name="Xiao A."/>
            <person name="Zhang H."/>
            <person name="Xu X."/>
            <person name="Yang H."/>
            <person name="Solovyev V."/>
            <person name="Lee S.M."/>
            <person name="Liu X."/>
            <person name="Afonnikov D.A."/>
            <person name="Skryabin K.G."/>
        </authorList>
    </citation>
    <scope>NUCLEOTIDE SEQUENCE [LARGE SCALE GENOMIC DNA]</scope>
    <source>
        <strain evidence="1">AK-0245</strain>
        <tissue evidence="1">Whole organism</tissue>
    </source>
</reference>
<comment type="caution">
    <text evidence="1">The sequence shown here is derived from an EMBL/GenBank/DDBJ whole genome shotgun (WGS) entry which is preliminary data.</text>
</comment>